<evidence type="ECO:0000256" key="3">
    <source>
        <dbReference type="ARBA" id="ARBA00022692"/>
    </source>
</evidence>
<dbReference type="PANTHER" id="PTHR24228">
    <property type="entry name" value="B2 BRADYKININ RECEPTOR/ANGIOTENSIN II RECEPTOR"/>
    <property type="match status" value="1"/>
</dbReference>
<feature type="transmembrane region" description="Helical" evidence="9">
    <location>
        <begin position="464"/>
        <end position="484"/>
    </location>
</feature>
<feature type="transmembrane region" description="Helical" evidence="9">
    <location>
        <begin position="133"/>
        <end position="159"/>
    </location>
</feature>
<keyword evidence="4 9" id="KW-1133">Transmembrane helix</keyword>
<feature type="transmembrane region" description="Helical" evidence="9">
    <location>
        <begin position="406"/>
        <end position="429"/>
    </location>
</feature>
<dbReference type="SUPFAM" id="SSF81321">
    <property type="entry name" value="Family A G protein-coupled receptor-like"/>
    <property type="match status" value="2"/>
</dbReference>
<feature type="transmembrane region" description="Helical" evidence="9">
    <location>
        <begin position="362"/>
        <end position="386"/>
    </location>
</feature>
<dbReference type="InterPro" id="IPR017452">
    <property type="entry name" value="GPCR_Rhodpsn_7TM"/>
</dbReference>
<dbReference type="GO" id="GO:0005886">
    <property type="term" value="C:plasma membrane"/>
    <property type="evidence" value="ECO:0007669"/>
    <property type="project" value="UniProtKB-SubCell"/>
</dbReference>
<protein>
    <recommendedName>
        <fullName evidence="10">G-protein coupled receptors family 1 profile domain-containing protein</fullName>
    </recommendedName>
</protein>
<feature type="transmembrane region" description="Helical" evidence="9">
    <location>
        <begin position="95"/>
        <end position="113"/>
    </location>
</feature>
<feature type="transmembrane region" description="Helical" evidence="9">
    <location>
        <begin position="52"/>
        <end position="75"/>
    </location>
</feature>
<dbReference type="GO" id="GO:0004930">
    <property type="term" value="F:G protein-coupled receptor activity"/>
    <property type="evidence" value="ECO:0007669"/>
    <property type="project" value="UniProtKB-KW"/>
</dbReference>
<gene>
    <name evidence="11" type="ORF">XAT740_LOCUS33766</name>
</gene>
<dbReference type="PANTHER" id="PTHR24228:SF59">
    <property type="entry name" value="NEUROPEPTIDE RECEPTOR 15"/>
    <property type="match status" value="1"/>
</dbReference>
<dbReference type="CDD" id="cd00637">
    <property type="entry name" value="7tm_classA_rhodopsin-like"/>
    <property type="match status" value="1"/>
</dbReference>
<keyword evidence="8" id="KW-0807">Transducer</keyword>
<evidence type="ECO:0000256" key="6">
    <source>
        <dbReference type="ARBA" id="ARBA00023136"/>
    </source>
</evidence>
<dbReference type="InterPro" id="IPR000276">
    <property type="entry name" value="GPCR_Rhodpsn"/>
</dbReference>
<feature type="transmembrane region" description="Helical" evidence="9">
    <location>
        <begin position="16"/>
        <end position="40"/>
    </location>
</feature>
<dbReference type="EMBL" id="CAJNOR010003250">
    <property type="protein sequence ID" value="CAF1394035.1"/>
    <property type="molecule type" value="Genomic_DNA"/>
</dbReference>
<keyword evidence="7" id="KW-0675">Receptor</keyword>
<keyword evidence="3 9" id="KW-0812">Transmembrane</keyword>
<dbReference type="PROSITE" id="PS50262">
    <property type="entry name" value="G_PROTEIN_RECEP_F1_2"/>
    <property type="match status" value="2"/>
</dbReference>
<sequence length="606" mass="70368">MSTSSISFYTYLSQQITIYSCIPTLILGVLGGLLSLIVFLSLRTFRESSCAFYLIVMSLANLIHLLVWLPGYIIINGFGYDWSVHSVFFCKSRFYFFQLCLLVSYTSICFAMIDQFLSTSSNPSLHRLCNIKLARYATIASVIVSLLHGTPFALYSNVISLSLDSNQLLCVLTNKIFGIYFNVGFILVFIGVLPLTIMIIFGLLTYNNIKNLAYRTVPLVRRELDKQLTRMVLVQVIFNSIVLLPYVIVFITTFYLPSDNFNLFLLILSINLHTVALASLFYIYVCVSRRFRQQFKHVFLPSTLCSIFNIYYLLTKRTYREELSNHVIIFILIFALFFTLTDTVWCIFYYHTNSSLLSTPAFCLTWIYLDFAVFTSVIMLTAWASIERHMLIFHQNFSATPLRRLMFHYVPLMIFAIYPFIYYFIVFFLIPCDIPFDYNQLRCGIGSCAYVDTSFALWDSIVNSILPIFAIVLFSFALIVRVWYSKYRMGQRFPWRNYRKMLFQLLSISFLYFVLAFPAMVLYTAYTAGVSYDVGADFFEIGIYLISFIALLTPFVLIVLLPEFRATIRKIIGFFRREKHAVVPQAMPINRLRDYPGVYVTRTDLF</sequence>
<proteinExistence type="predicted"/>
<keyword evidence="2" id="KW-1003">Cell membrane</keyword>
<keyword evidence="12" id="KW-1185">Reference proteome</keyword>
<evidence type="ECO:0000259" key="10">
    <source>
        <dbReference type="PROSITE" id="PS50262"/>
    </source>
</evidence>
<name>A0A815KJ53_ADIRI</name>
<feature type="transmembrane region" description="Helical" evidence="9">
    <location>
        <begin position="179"/>
        <end position="206"/>
    </location>
</feature>
<feature type="transmembrane region" description="Helical" evidence="9">
    <location>
        <begin position="505"/>
        <end position="526"/>
    </location>
</feature>
<feature type="transmembrane region" description="Helical" evidence="9">
    <location>
        <begin position="326"/>
        <end position="350"/>
    </location>
</feature>
<accession>A0A815KJ53</accession>
<evidence type="ECO:0000256" key="9">
    <source>
        <dbReference type="SAM" id="Phobius"/>
    </source>
</evidence>
<evidence type="ECO:0000313" key="12">
    <source>
        <dbReference type="Proteomes" id="UP000663828"/>
    </source>
</evidence>
<keyword evidence="6 9" id="KW-0472">Membrane</keyword>
<evidence type="ECO:0000256" key="5">
    <source>
        <dbReference type="ARBA" id="ARBA00023040"/>
    </source>
</evidence>
<dbReference type="Gene3D" id="1.20.1070.10">
    <property type="entry name" value="Rhodopsin 7-helix transmembrane proteins"/>
    <property type="match status" value="2"/>
</dbReference>
<feature type="transmembrane region" description="Helical" evidence="9">
    <location>
        <begin position="263"/>
        <end position="285"/>
    </location>
</feature>
<feature type="domain" description="G-protein coupled receptors family 1 profile" evidence="10">
    <location>
        <begin position="31"/>
        <end position="284"/>
    </location>
</feature>
<evidence type="ECO:0000256" key="8">
    <source>
        <dbReference type="ARBA" id="ARBA00023224"/>
    </source>
</evidence>
<feature type="transmembrane region" description="Helical" evidence="9">
    <location>
        <begin position="231"/>
        <end position="257"/>
    </location>
</feature>
<dbReference type="AlphaFoldDB" id="A0A815KJ53"/>
<feature type="transmembrane region" description="Helical" evidence="9">
    <location>
        <begin position="538"/>
        <end position="561"/>
    </location>
</feature>
<organism evidence="11 12">
    <name type="scientific">Adineta ricciae</name>
    <name type="common">Rotifer</name>
    <dbReference type="NCBI Taxonomy" id="249248"/>
    <lineage>
        <taxon>Eukaryota</taxon>
        <taxon>Metazoa</taxon>
        <taxon>Spiralia</taxon>
        <taxon>Gnathifera</taxon>
        <taxon>Rotifera</taxon>
        <taxon>Eurotatoria</taxon>
        <taxon>Bdelloidea</taxon>
        <taxon>Adinetida</taxon>
        <taxon>Adinetidae</taxon>
        <taxon>Adineta</taxon>
    </lineage>
</organism>
<evidence type="ECO:0000256" key="2">
    <source>
        <dbReference type="ARBA" id="ARBA00022475"/>
    </source>
</evidence>
<evidence type="ECO:0000256" key="7">
    <source>
        <dbReference type="ARBA" id="ARBA00023170"/>
    </source>
</evidence>
<reference evidence="11" key="1">
    <citation type="submission" date="2021-02" db="EMBL/GenBank/DDBJ databases">
        <authorList>
            <person name="Nowell W R."/>
        </authorList>
    </citation>
    <scope>NUCLEOTIDE SEQUENCE</scope>
</reference>
<comment type="caution">
    <text evidence="11">The sequence shown here is derived from an EMBL/GenBank/DDBJ whole genome shotgun (WGS) entry which is preliminary data.</text>
</comment>
<evidence type="ECO:0000313" key="11">
    <source>
        <dbReference type="EMBL" id="CAF1394035.1"/>
    </source>
</evidence>
<dbReference type="Pfam" id="PF00001">
    <property type="entry name" value="7tm_1"/>
    <property type="match status" value="1"/>
</dbReference>
<evidence type="ECO:0000256" key="1">
    <source>
        <dbReference type="ARBA" id="ARBA00004651"/>
    </source>
</evidence>
<feature type="domain" description="G-protein coupled receptors family 1 profile" evidence="10">
    <location>
        <begin position="305"/>
        <end position="557"/>
    </location>
</feature>
<evidence type="ECO:0000256" key="4">
    <source>
        <dbReference type="ARBA" id="ARBA00022989"/>
    </source>
</evidence>
<dbReference type="Proteomes" id="UP000663828">
    <property type="component" value="Unassembled WGS sequence"/>
</dbReference>
<comment type="subcellular location">
    <subcellularLocation>
        <location evidence="1">Cell membrane</location>
        <topology evidence="1">Multi-pass membrane protein</topology>
    </subcellularLocation>
</comment>
<keyword evidence="5" id="KW-0297">G-protein coupled receptor</keyword>